<keyword evidence="3" id="KW-1003">Cell membrane</keyword>
<dbReference type="GO" id="GO:0005886">
    <property type="term" value="C:plasma membrane"/>
    <property type="evidence" value="ECO:0007669"/>
    <property type="project" value="UniProtKB-SubCell"/>
</dbReference>
<dbReference type="EMBL" id="QSBY01000011">
    <property type="protein sequence ID" value="RHW67828.1"/>
    <property type="molecule type" value="Genomic_DNA"/>
</dbReference>
<dbReference type="GO" id="GO:0098552">
    <property type="term" value="C:side of membrane"/>
    <property type="evidence" value="ECO:0007669"/>
    <property type="project" value="UniProtKB-KW"/>
</dbReference>
<reference evidence="13" key="1">
    <citation type="submission" date="2018-09" db="EMBL/GenBank/DDBJ databases">
        <title>whole genome sequence of T. equiperdum IVM-t1 strain.</title>
        <authorList>
            <person name="Suganuma K."/>
        </authorList>
    </citation>
    <scope>NUCLEOTIDE SEQUENCE [LARGE SCALE GENOMIC DNA]</scope>
    <source>
        <strain evidence="13">IVM-t1</strain>
    </source>
</reference>
<organism evidence="13">
    <name type="scientific">Trypanosoma brucei equiperdum</name>
    <dbReference type="NCBI Taxonomy" id="630700"/>
    <lineage>
        <taxon>Eukaryota</taxon>
        <taxon>Discoba</taxon>
        <taxon>Euglenozoa</taxon>
        <taxon>Kinetoplastea</taxon>
        <taxon>Metakinetoplastina</taxon>
        <taxon>Trypanosomatida</taxon>
        <taxon>Trypanosomatidae</taxon>
        <taxon>Trypanosoma</taxon>
    </lineage>
</organism>
<evidence type="ECO:0000313" key="13">
    <source>
        <dbReference type="EMBL" id="RHW67828.1"/>
    </source>
</evidence>
<keyword evidence="7" id="KW-0325">Glycoprotein</keyword>
<keyword evidence="4" id="KW-0336">GPI-anchor</keyword>
<gene>
    <name evidence="13" type="ORF">DPX39_110150700</name>
</gene>
<dbReference type="Proteomes" id="UP000266743">
    <property type="component" value="Chromosome 11"/>
</dbReference>
<feature type="domain" description="Trypanosome variant surface glycoprotein B-type N-terminal" evidence="12">
    <location>
        <begin position="11"/>
        <end position="365"/>
    </location>
</feature>
<comment type="caution">
    <text evidence="13">The sequence shown here is derived from an EMBL/GenBank/DDBJ whole genome shotgun (WGS) entry which is preliminary data.</text>
</comment>
<evidence type="ECO:0000256" key="4">
    <source>
        <dbReference type="ARBA" id="ARBA00022622"/>
    </source>
</evidence>
<keyword evidence="5 10" id="KW-0732">Signal</keyword>
<feature type="compositionally biased region" description="Basic and acidic residues" evidence="9">
    <location>
        <begin position="420"/>
        <end position="432"/>
    </location>
</feature>
<evidence type="ECO:0000256" key="1">
    <source>
        <dbReference type="ARBA" id="ARBA00002523"/>
    </source>
</evidence>
<dbReference type="Pfam" id="PF13206">
    <property type="entry name" value="VSG_B"/>
    <property type="match status" value="1"/>
</dbReference>
<feature type="chain" id="PRO_5018018942" evidence="10">
    <location>
        <begin position="23"/>
        <end position="498"/>
    </location>
</feature>
<evidence type="ECO:0000259" key="12">
    <source>
        <dbReference type="Pfam" id="PF13206"/>
    </source>
</evidence>
<accession>A0A3L6KVN5</accession>
<dbReference type="AlphaFoldDB" id="A0A3L6KVN5"/>
<keyword evidence="8" id="KW-0449">Lipoprotein</keyword>
<comment type="function">
    <text evidence="1">VSG forms a coat on the surface of the parasite. The trypanosome evades the immune response of the host by expressing a series of antigenically distinct VSGs from an estimated 1000 VSG genes.</text>
</comment>
<keyword evidence="6" id="KW-0472">Membrane</keyword>
<proteinExistence type="predicted"/>
<feature type="domain" description="Trypanosome variant surface glycoprotein C-terminal" evidence="11">
    <location>
        <begin position="401"/>
        <end position="476"/>
    </location>
</feature>
<dbReference type="InterPro" id="IPR025932">
    <property type="entry name" value="Trypano_VSG_B_N_dom"/>
</dbReference>
<evidence type="ECO:0000256" key="2">
    <source>
        <dbReference type="ARBA" id="ARBA00004609"/>
    </source>
</evidence>
<sequence length="498" mass="53743">MTMRRKVFTFVAICVLAQSSRATDDQAQNLAELSALCQLIKLTDADMSALPKLEPGAGEIATLEVLNMTLAETSWRAKYPNKGASDLGEKAACQGHNNQPQCEAEFKKWAHLNIQATTKETTSPESKIPNGLLTTPSASAARITLAELLAEATALAEEFNTKYKPDLENLEQQIRSDLNKAAYNQEQLKDANGQRCKISATGGNTEVLCALPAVGEALCATVTCVCSKFGDTQDTDVCGTGATPTLTANDATSHKTGYDTIHEVCNKYPAEKLSAELIESKIAAIKSMFKTKGNGGNMAMVLGIIGTTHQCKKVASTACADFTKSSPFKSGETPEAIAWEVNLRKAVAKLKKADEAAIIQKKTNAVLRSYTKRAEAIVKRLLLEKPPASEIHPAVAQQQHCNIHKTNATCTENNCKWDSTTEDKGEHCKPKTETVTTAAGTGDEKDGDKKDECTAVEEKDCDTKKCDWNAEKKQCKVKEGAVVISAVIKAPLLLSFFF</sequence>
<evidence type="ECO:0000256" key="8">
    <source>
        <dbReference type="ARBA" id="ARBA00023288"/>
    </source>
</evidence>
<comment type="subcellular location">
    <subcellularLocation>
        <location evidence="2">Cell membrane</location>
        <topology evidence="2">Lipid-anchor</topology>
        <topology evidence="2">GPI-anchor</topology>
    </subcellularLocation>
</comment>
<evidence type="ECO:0000256" key="10">
    <source>
        <dbReference type="SAM" id="SignalP"/>
    </source>
</evidence>
<evidence type="ECO:0000256" key="5">
    <source>
        <dbReference type="ARBA" id="ARBA00022729"/>
    </source>
</evidence>
<evidence type="ECO:0000256" key="6">
    <source>
        <dbReference type="ARBA" id="ARBA00023136"/>
    </source>
</evidence>
<name>A0A3L6KVN5_9TRYP</name>
<evidence type="ECO:0000256" key="7">
    <source>
        <dbReference type="ARBA" id="ARBA00023180"/>
    </source>
</evidence>
<feature type="region of interest" description="Disordered" evidence="9">
    <location>
        <begin position="420"/>
        <end position="449"/>
    </location>
</feature>
<protein>
    <submittedName>
        <fullName evidence="13">Variant surface glycoprotein</fullName>
    </submittedName>
</protein>
<evidence type="ECO:0000256" key="3">
    <source>
        <dbReference type="ARBA" id="ARBA00022475"/>
    </source>
</evidence>
<evidence type="ECO:0000259" key="11">
    <source>
        <dbReference type="Pfam" id="PF10659"/>
    </source>
</evidence>
<feature type="signal peptide" evidence="10">
    <location>
        <begin position="1"/>
        <end position="22"/>
    </location>
</feature>
<dbReference type="InterPro" id="IPR019609">
    <property type="entry name" value="Variant_surf_glycoprt_trypan_C"/>
</dbReference>
<dbReference type="Pfam" id="PF10659">
    <property type="entry name" value="Trypan_glycop_C"/>
    <property type="match status" value="1"/>
</dbReference>
<evidence type="ECO:0000256" key="9">
    <source>
        <dbReference type="SAM" id="MobiDB-lite"/>
    </source>
</evidence>